<protein>
    <submittedName>
        <fullName evidence="3">Uncharacterized protein</fullName>
    </submittedName>
</protein>
<proteinExistence type="predicted"/>
<evidence type="ECO:0000256" key="1">
    <source>
        <dbReference type="SAM" id="Coils"/>
    </source>
</evidence>
<feature type="region of interest" description="Disordered" evidence="2">
    <location>
        <begin position="258"/>
        <end position="277"/>
    </location>
</feature>
<keyword evidence="1" id="KW-0175">Coiled coil</keyword>
<organism evidence="3 4">
    <name type="scientific">Euplotes crassus</name>
    <dbReference type="NCBI Taxonomy" id="5936"/>
    <lineage>
        <taxon>Eukaryota</taxon>
        <taxon>Sar</taxon>
        <taxon>Alveolata</taxon>
        <taxon>Ciliophora</taxon>
        <taxon>Intramacronucleata</taxon>
        <taxon>Spirotrichea</taxon>
        <taxon>Hypotrichia</taxon>
        <taxon>Euplotida</taxon>
        <taxon>Euplotidae</taxon>
        <taxon>Moneuplotes</taxon>
    </lineage>
</organism>
<evidence type="ECO:0000313" key="4">
    <source>
        <dbReference type="Proteomes" id="UP001295684"/>
    </source>
</evidence>
<evidence type="ECO:0000256" key="2">
    <source>
        <dbReference type="SAM" id="MobiDB-lite"/>
    </source>
</evidence>
<dbReference type="AlphaFoldDB" id="A0AAD1UMH2"/>
<gene>
    <name evidence="3" type="ORF">ECRASSUSDP1_LOCUS10880</name>
</gene>
<keyword evidence="4" id="KW-1185">Reference proteome</keyword>
<sequence>MIKTDFDCSCLGCENSREYFCSDHITVLCHQCWNSFHANCNCKPIPDTAGFKNDVNVLEMFVESCNQKANKYKLLTQIENLDSSLRNMTKDVEKLKTEADFAIQKDQFLKFEKLKCRAKEIRSNIQDSRYGTSEKGGNCIFELLFYSKLSKLAKPCNSKFKVKPEGSLNGKIIKKKRPTDSEHSSDSEESVGVILKMEDLTSQDDEILIEEKYTNTNQNLSKRKINSSQAENKELTQLKNLLEVGIDDTKMMQHSKDNYQIKKESPSRNSIPKEESKNVMTCQRSLQENEFCKSMNDKKLENLYQMCFNTRQDFDKDKTLRLNYESQDSCVSKFIEELCGCDIKLPVLDIIYLRCTSTSQLDIIEKLLIHKISFKLPFFIFDCGKDQISFTRITKGLSSALSNVTEEIQLSQFRISSPCFSKILSSSTQAKTLLFKLCHVSIANGFCFKMRKSNLTCFGFLCCKLVKLYHAVSRNNEKIFRCVIKAMSLSPMRRTLKVMDISGSHLDKLEITKFMKTYGLERVKIEG</sequence>
<name>A0AAD1UMH2_EUPCR</name>
<evidence type="ECO:0000313" key="3">
    <source>
        <dbReference type="EMBL" id="CAI2369577.1"/>
    </source>
</evidence>
<feature type="coiled-coil region" evidence="1">
    <location>
        <begin position="78"/>
        <end position="105"/>
    </location>
</feature>
<dbReference type="Proteomes" id="UP001295684">
    <property type="component" value="Unassembled WGS sequence"/>
</dbReference>
<reference evidence="3" key="1">
    <citation type="submission" date="2023-07" db="EMBL/GenBank/DDBJ databases">
        <authorList>
            <consortium name="AG Swart"/>
            <person name="Singh M."/>
            <person name="Singh A."/>
            <person name="Seah K."/>
            <person name="Emmerich C."/>
        </authorList>
    </citation>
    <scope>NUCLEOTIDE SEQUENCE</scope>
    <source>
        <strain evidence="3">DP1</strain>
    </source>
</reference>
<comment type="caution">
    <text evidence="3">The sequence shown here is derived from an EMBL/GenBank/DDBJ whole genome shotgun (WGS) entry which is preliminary data.</text>
</comment>
<dbReference type="EMBL" id="CAMPGE010010730">
    <property type="protein sequence ID" value="CAI2369577.1"/>
    <property type="molecule type" value="Genomic_DNA"/>
</dbReference>
<accession>A0AAD1UMH2</accession>